<evidence type="ECO:0000256" key="6">
    <source>
        <dbReference type="ARBA" id="ARBA00022679"/>
    </source>
</evidence>
<dbReference type="InterPro" id="IPR014031">
    <property type="entry name" value="Ketoacyl_synth_C"/>
</dbReference>
<keyword evidence="5 14" id="KW-0444">Lipid biosynthesis</keyword>
<feature type="active site" description="For beta-ketoacyl synthase activity" evidence="15">
    <location>
        <position position="163"/>
    </location>
</feature>
<evidence type="ECO:0000313" key="18">
    <source>
        <dbReference type="EMBL" id="RAL25733.1"/>
    </source>
</evidence>
<comment type="catalytic activity">
    <reaction evidence="12 14">
        <text>(9Z)-hexadecenoyl-[ACP] + malonyl-[ACP] + H(+) = 3-oxo-(11Z)-octadecenoyl-[ACP] + holo-[ACP] + CO2</text>
        <dbReference type="Rhea" id="RHEA:55040"/>
        <dbReference type="Rhea" id="RHEA-COMP:9623"/>
        <dbReference type="Rhea" id="RHEA-COMP:9685"/>
        <dbReference type="Rhea" id="RHEA-COMP:10800"/>
        <dbReference type="Rhea" id="RHEA-COMP:14074"/>
        <dbReference type="ChEBI" id="CHEBI:15378"/>
        <dbReference type="ChEBI" id="CHEBI:16526"/>
        <dbReference type="ChEBI" id="CHEBI:64479"/>
        <dbReference type="ChEBI" id="CHEBI:78449"/>
        <dbReference type="ChEBI" id="CHEBI:83989"/>
        <dbReference type="ChEBI" id="CHEBI:138538"/>
        <dbReference type="EC" id="2.3.1.179"/>
    </reaction>
</comment>
<keyword evidence="19" id="KW-1185">Reference proteome</keyword>
<comment type="similarity">
    <text evidence="2 14 16">Belongs to the thiolase-like superfamily. Beta-ketoacyl-ACP synthases family.</text>
</comment>
<feature type="domain" description="Ketosynthase family 3 (KS3)" evidence="17">
    <location>
        <begin position="2"/>
        <end position="410"/>
    </location>
</feature>
<dbReference type="SMART" id="SM00825">
    <property type="entry name" value="PKS_KS"/>
    <property type="match status" value="1"/>
</dbReference>
<dbReference type="InterPro" id="IPR018201">
    <property type="entry name" value="Ketoacyl_synth_AS"/>
</dbReference>
<keyword evidence="8" id="KW-0443">Lipid metabolism</keyword>
<dbReference type="SUPFAM" id="SSF53901">
    <property type="entry name" value="Thiolase-like"/>
    <property type="match status" value="2"/>
</dbReference>
<dbReference type="Gene3D" id="3.40.47.10">
    <property type="match status" value="1"/>
</dbReference>
<comment type="pathway">
    <text evidence="1 14">Lipid metabolism; fatty acid biosynthesis.</text>
</comment>
<dbReference type="EMBL" id="QJKK01000003">
    <property type="protein sequence ID" value="RAL25733.1"/>
    <property type="molecule type" value="Genomic_DNA"/>
</dbReference>
<evidence type="ECO:0000256" key="12">
    <source>
        <dbReference type="ARBA" id="ARBA00047318"/>
    </source>
</evidence>
<dbReference type="Pfam" id="PF00109">
    <property type="entry name" value="ketoacyl-synt"/>
    <property type="match status" value="1"/>
</dbReference>
<evidence type="ECO:0000256" key="11">
    <source>
        <dbReference type="ARBA" id="ARBA00024006"/>
    </source>
</evidence>
<reference evidence="18 19" key="2">
    <citation type="submission" date="2018-06" db="EMBL/GenBank/DDBJ databases">
        <authorList>
            <person name="Zhirakovskaya E."/>
        </authorList>
    </citation>
    <scope>NUCLEOTIDE SEQUENCE [LARGE SCALE GENOMIC DNA]</scope>
    <source>
        <strain evidence="18 19">FBKL4.011</strain>
    </source>
</reference>
<evidence type="ECO:0000259" key="17">
    <source>
        <dbReference type="PROSITE" id="PS52004"/>
    </source>
</evidence>
<evidence type="ECO:0000256" key="14">
    <source>
        <dbReference type="PIRNR" id="PIRNR000447"/>
    </source>
</evidence>
<comment type="caution">
    <text evidence="18">The sequence shown here is derived from an EMBL/GenBank/DDBJ whole genome shotgun (WGS) entry which is preliminary data.</text>
</comment>
<keyword evidence="10 14" id="KW-0012">Acyltransferase</keyword>
<dbReference type="InterPro" id="IPR017568">
    <property type="entry name" value="3-oxoacyl-ACP_synth-2"/>
</dbReference>
<proteinExistence type="inferred from homology"/>
<evidence type="ECO:0000256" key="15">
    <source>
        <dbReference type="PIRSR" id="PIRSR000447-1"/>
    </source>
</evidence>
<evidence type="ECO:0000256" key="3">
    <source>
        <dbReference type="ARBA" id="ARBA00012356"/>
    </source>
</evidence>
<dbReference type="PANTHER" id="PTHR11712:SF336">
    <property type="entry name" value="3-OXOACYL-[ACYL-CARRIER-PROTEIN] SYNTHASE, MITOCHONDRIAL"/>
    <property type="match status" value="1"/>
</dbReference>
<dbReference type="EC" id="2.3.1.179" evidence="3 14"/>
<dbReference type="InterPro" id="IPR016039">
    <property type="entry name" value="Thiolase-like"/>
</dbReference>
<evidence type="ECO:0000256" key="8">
    <source>
        <dbReference type="ARBA" id="ARBA00023098"/>
    </source>
</evidence>
<dbReference type="GO" id="GO:0006633">
    <property type="term" value="P:fatty acid biosynthetic process"/>
    <property type="evidence" value="ECO:0007669"/>
    <property type="project" value="UniProtKB-UniRule"/>
</dbReference>
<dbReference type="NCBIfam" id="TIGR03150">
    <property type="entry name" value="fabF"/>
    <property type="match status" value="1"/>
</dbReference>
<dbReference type="InterPro" id="IPR014030">
    <property type="entry name" value="Ketoacyl_synth_N"/>
</dbReference>
<evidence type="ECO:0000256" key="2">
    <source>
        <dbReference type="ARBA" id="ARBA00008467"/>
    </source>
</evidence>
<dbReference type="GO" id="GO:0005829">
    <property type="term" value="C:cytosol"/>
    <property type="evidence" value="ECO:0007669"/>
    <property type="project" value="TreeGrafter"/>
</dbReference>
<evidence type="ECO:0000256" key="4">
    <source>
        <dbReference type="ARBA" id="ARBA00014657"/>
    </source>
</evidence>
<dbReference type="GO" id="GO:0004315">
    <property type="term" value="F:3-oxoacyl-[acyl-carrier-protein] synthase activity"/>
    <property type="evidence" value="ECO:0007669"/>
    <property type="project" value="UniProtKB-UniRule"/>
</dbReference>
<dbReference type="PROSITE" id="PS00606">
    <property type="entry name" value="KS3_1"/>
    <property type="match status" value="1"/>
</dbReference>
<comment type="catalytic activity">
    <reaction evidence="13 14">
        <text>a fatty acyl-[ACP] + malonyl-[ACP] + H(+) = a 3-oxoacyl-[ACP] + holo-[ACP] + CO2</text>
        <dbReference type="Rhea" id="RHEA:22836"/>
        <dbReference type="Rhea" id="RHEA-COMP:9623"/>
        <dbReference type="Rhea" id="RHEA-COMP:9685"/>
        <dbReference type="Rhea" id="RHEA-COMP:9916"/>
        <dbReference type="Rhea" id="RHEA-COMP:14125"/>
        <dbReference type="ChEBI" id="CHEBI:15378"/>
        <dbReference type="ChEBI" id="CHEBI:16526"/>
        <dbReference type="ChEBI" id="CHEBI:64479"/>
        <dbReference type="ChEBI" id="CHEBI:78449"/>
        <dbReference type="ChEBI" id="CHEBI:78776"/>
        <dbReference type="ChEBI" id="CHEBI:138651"/>
    </reaction>
</comment>
<evidence type="ECO:0000313" key="19">
    <source>
        <dbReference type="Proteomes" id="UP000251213"/>
    </source>
</evidence>
<evidence type="ECO:0000256" key="13">
    <source>
        <dbReference type="ARBA" id="ARBA00047659"/>
    </source>
</evidence>
<evidence type="ECO:0000256" key="1">
    <source>
        <dbReference type="ARBA" id="ARBA00005194"/>
    </source>
</evidence>
<dbReference type="InterPro" id="IPR000794">
    <property type="entry name" value="Beta-ketoacyl_synthase"/>
</dbReference>
<comment type="function">
    <text evidence="11 14">Involved in the type II fatty acid elongation cycle. Catalyzes the elongation of a wide range of acyl-ACP by the addition of two carbons from malonyl-ACP to an acyl acceptor. Can efficiently catalyze the conversion of palmitoleoyl-ACP (cis-hexadec-9-enoyl-ACP) to cis-vaccenoyl-ACP (cis-octadec-11-enoyl-ACP), an essential step in the thermal regulation of fatty acid composition.</text>
</comment>
<dbReference type="Proteomes" id="UP000251213">
    <property type="component" value="Unassembled WGS sequence"/>
</dbReference>
<sequence length="415" mass="44488">MHRRVVITGMGLVTPIGLDQQSFWQALMNGKSGAGPITRFDPTGYPTRIAAEMKDFIPEEFMEKKDAKRMDRFAQYGVAAARQSLLHANLRITEEVAERVGVMVGTGSGGLDVIQQEQKRVMERGPSRLSPYLAPAMLANMASGEIAIAFGARGPSAAVLTACASGSSCIGEAMRMIQYGTVDVVLAGGTEAPVTPLGLAAFSKIRALSRRNDEPDRASRPFDKDRDGFVAGEGAGVIILEELNHARNRNAMILAELIGYGASTDAYHITSPLPDGAGAVRAMLLALKDAGVTPADIDYINAHGTGTPLNDRTEVIAIKKVFGERAYLVPISSIKSMTGHLLGAAGAVEMIASVLAIQHGFIPPTINWEAGDEEEVLDFVPNRPRRQDLRMVMSNSFGFGGHNVSLIVKKWEESL</sequence>
<dbReference type="NCBIfam" id="NF005589">
    <property type="entry name" value="PRK07314.1"/>
    <property type="match status" value="1"/>
</dbReference>
<dbReference type="RefSeq" id="WP_113658347.1">
    <property type="nucleotide sequence ID" value="NZ_KZ845665.1"/>
</dbReference>
<dbReference type="Pfam" id="PF02801">
    <property type="entry name" value="Ketoacyl-synt_C"/>
    <property type="match status" value="1"/>
</dbReference>
<name>A0A364K620_9BACL</name>
<dbReference type="OrthoDB" id="9808669at2"/>
<dbReference type="FunFam" id="3.40.47.10:FF:000009">
    <property type="entry name" value="3-oxoacyl-[acyl-carrier-protein] synthase 2"/>
    <property type="match status" value="1"/>
</dbReference>
<dbReference type="PANTHER" id="PTHR11712">
    <property type="entry name" value="POLYKETIDE SYNTHASE-RELATED"/>
    <property type="match status" value="1"/>
</dbReference>
<dbReference type="PIRSF" id="PIRSF000447">
    <property type="entry name" value="KAS_II"/>
    <property type="match status" value="1"/>
</dbReference>
<evidence type="ECO:0000256" key="5">
    <source>
        <dbReference type="ARBA" id="ARBA00022516"/>
    </source>
</evidence>
<keyword evidence="9 14" id="KW-0275">Fatty acid biosynthesis</keyword>
<evidence type="ECO:0000256" key="7">
    <source>
        <dbReference type="ARBA" id="ARBA00022832"/>
    </source>
</evidence>
<keyword evidence="7" id="KW-0276">Fatty acid metabolism</keyword>
<keyword evidence="6 14" id="KW-0808">Transferase</keyword>
<evidence type="ECO:0000256" key="9">
    <source>
        <dbReference type="ARBA" id="ARBA00023160"/>
    </source>
</evidence>
<dbReference type="UniPathway" id="UPA00094"/>
<dbReference type="PROSITE" id="PS52004">
    <property type="entry name" value="KS3_2"/>
    <property type="match status" value="1"/>
</dbReference>
<evidence type="ECO:0000256" key="16">
    <source>
        <dbReference type="RuleBase" id="RU003694"/>
    </source>
</evidence>
<evidence type="ECO:0000256" key="10">
    <source>
        <dbReference type="ARBA" id="ARBA00023315"/>
    </source>
</evidence>
<dbReference type="AlphaFoldDB" id="A0A364K620"/>
<protein>
    <recommendedName>
        <fullName evidence="4 14">3-oxoacyl-[acyl-carrier-protein] synthase 2</fullName>
        <ecNumber evidence="3 14">2.3.1.179</ecNumber>
    </recommendedName>
</protein>
<reference evidence="18 19" key="1">
    <citation type="submission" date="2018-06" db="EMBL/GenBank/DDBJ databases">
        <title>Thermoflavimicrobium daqus sp. nov., a thermophilic microbe isolated from Moutai-flavour Daqu.</title>
        <authorList>
            <person name="Wang X."/>
            <person name="Zhou H."/>
        </authorList>
    </citation>
    <scope>NUCLEOTIDE SEQUENCE [LARGE SCALE GENOMIC DNA]</scope>
    <source>
        <strain evidence="18 19">FBKL4.011</strain>
    </source>
</reference>
<organism evidence="18 19">
    <name type="scientific">Thermoflavimicrobium daqui</name>
    <dbReference type="NCBI Taxonomy" id="2137476"/>
    <lineage>
        <taxon>Bacteria</taxon>
        <taxon>Bacillati</taxon>
        <taxon>Bacillota</taxon>
        <taxon>Bacilli</taxon>
        <taxon>Bacillales</taxon>
        <taxon>Thermoactinomycetaceae</taxon>
        <taxon>Thermoflavimicrobium</taxon>
    </lineage>
</organism>
<gene>
    <name evidence="18" type="primary">fabF</name>
    <name evidence="18" type="ORF">DL897_06565</name>
</gene>
<dbReference type="CDD" id="cd00834">
    <property type="entry name" value="KAS_I_II"/>
    <property type="match status" value="1"/>
</dbReference>
<accession>A0A364K620</accession>
<dbReference type="InterPro" id="IPR020841">
    <property type="entry name" value="PKS_Beta-ketoAc_synthase_dom"/>
</dbReference>